<dbReference type="SUPFAM" id="SSF52540">
    <property type="entry name" value="P-loop containing nucleoside triphosphate hydrolases"/>
    <property type="match status" value="1"/>
</dbReference>
<dbReference type="STRING" id="290317.Cpha266_1100"/>
<dbReference type="InterPro" id="IPR017871">
    <property type="entry name" value="ABC_transporter-like_CS"/>
</dbReference>
<dbReference type="AlphaFoldDB" id="A1BFG4"/>
<dbReference type="InterPro" id="IPR027417">
    <property type="entry name" value="P-loop_NTPase"/>
</dbReference>
<reference evidence="6 7" key="1">
    <citation type="submission" date="2006-12" db="EMBL/GenBank/DDBJ databases">
        <title>Complete sequence of Chlorobium phaeobacteroides DSM 266.</title>
        <authorList>
            <consortium name="US DOE Joint Genome Institute"/>
            <person name="Copeland A."/>
            <person name="Lucas S."/>
            <person name="Lapidus A."/>
            <person name="Barry K."/>
            <person name="Detter J.C."/>
            <person name="Glavina del Rio T."/>
            <person name="Hammon N."/>
            <person name="Israni S."/>
            <person name="Pitluck S."/>
            <person name="Goltsman E."/>
            <person name="Schmutz J."/>
            <person name="Larimer F."/>
            <person name="Land M."/>
            <person name="Hauser L."/>
            <person name="Mikhailova N."/>
            <person name="Li T."/>
            <person name="Overmann J."/>
            <person name="Bryant D.A."/>
            <person name="Richardson P."/>
        </authorList>
    </citation>
    <scope>NUCLEOTIDE SEQUENCE [LARGE SCALE GENOMIC DNA]</scope>
    <source>
        <strain evidence="6 7">DSM 266</strain>
    </source>
</reference>
<dbReference type="InterPro" id="IPR003439">
    <property type="entry name" value="ABC_transporter-like_ATP-bd"/>
</dbReference>
<dbReference type="Pfam" id="PF00005">
    <property type="entry name" value="ABC_tran"/>
    <property type="match status" value="1"/>
</dbReference>
<accession>A1BFG4</accession>
<comment type="similarity">
    <text evidence="4">Belongs to the ABC transporter superfamily. Macrolide exporter (TC 3.A.1.122) family.</text>
</comment>
<dbReference type="CDD" id="cd03255">
    <property type="entry name" value="ABC_MJ0796_LolCDE_FtsE"/>
    <property type="match status" value="1"/>
</dbReference>
<gene>
    <name evidence="6" type="ordered locus">Cpha266_1100</name>
</gene>
<keyword evidence="7" id="KW-1185">Reference proteome</keyword>
<feature type="domain" description="ABC transporter" evidence="5">
    <location>
        <begin position="7"/>
        <end position="235"/>
    </location>
</feature>
<dbReference type="GO" id="GO:0016887">
    <property type="term" value="F:ATP hydrolysis activity"/>
    <property type="evidence" value="ECO:0007669"/>
    <property type="project" value="InterPro"/>
</dbReference>
<keyword evidence="1" id="KW-0813">Transport</keyword>
<evidence type="ECO:0000313" key="6">
    <source>
        <dbReference type="EMBL" id="ABL65141.1"/>
    </source>
</evidence>
<dbReference type="GO" id="GO:0005886">
    <property type="term" value="C:plasma membrane"/>
    <property type="evidence" value="ECO:0007669"/>
    <property type="project" value="TreeGrafter"/>
</dbReference>
<dbReference type="GO" id="GO:0005524">
    <property type="term" value="F:ATP binding"/>
    <property type="evidence" value="ECO:0007669"/>
    <property type="project" value="UniProtKB-KW"/>
</dbReference>
<dbReference type="GO" id="GO:0098796">
    <property type="term" value="C:membrane protein complex"/>
    <property type="evidence" value="ECO:0007669"/>
    <property type="project" value="UniProtKB-ARBA"/>
</dbReference>
<proteinExistence type="inferred from homology"/>
<dbReference type="KEGG" id="cph:Cpha266_1100"/>
<evidence type="ECO:0000256" key="3">
    <source>
        <dbReference type="ARBA" id="ARBA00022840"/>
    </source>
</evidence>
<evidence type="ECO:0000256" key="4">
    <source>
        <dbReference type="ARBA" id="ARBA00038388"/>
    </source>
</evidence>
<dbReference type="PANTHER" id="PTHR24220">
    <property type="entry name" value="IMPORT ATP-BINDING PROTEIN"/>
    <property type="match status" value="1"/>
</dbReference>
<dbReference type="HOGENOM" id="CLU_000604_1_22_10"/>
<dbReference type="FunFam" id="3.40.50.300:FF:000032">
    <property type="entry name" value="Export ABC transporter ATP-binding protein"/>
    <property type="match status" value="1"/>
</dbReference>
<dbReference type="InterPro" id="IPR017911">
    <property type="entry name" value="MacB-like_ATP-bd"/>
</dbReference>
<dbReference type="eggNOG" id="COG1136">
    <property type="taxonomic scope" value="Bacteria"/>
</dbReference>
<dbReference type="Proteomes" id="UP000008701">
    <property type="component" value="Chromosome"/>
</dbReference>
<dbReference type="SMART" id="SM00382">
    <property type="entry name" value="AAA"/>
    <property type="match status" value="1"/>
</dbReference>
<keyword evidence="2" id="KW-0547">Nucleotide-binding</keyword>
<name>A1BFG4_CHLPD</name>
<dbReference type="PROSITE" id="PS50893">
    <property type="entry name" value="ABC_TRANSPORTER_2"/>
    <property type="match status" value="1"/>
</dbReference>
<dbReference type="Gene3D" id="3.40.50.300">
    <property type="entry name" value="P-loop containing nucleotide triphosphate hydrolases"/>
    <property type="match status" value="1"/>
</dbReference>
<dbReference type="InterPro" id="IPR003593">
    <property type="entry name" value="AAA+_ATPase"/>
</dbReference>
<protein>
    <submittedName>
        <fullName evidence="6">ABC transporter related protein</fullName>
    </submittedName>
</protein>
<organism evidence="6 7">
    <name type="scientific">Chlorobium phaeobacteroides (strain DSM 266 / SMG 266 / 2430)</name>
    <dbReference type="NCBI Taxonomy" id="290317"/>
    <lineage>
        <taxon>Bacteria</taxon>
        <taxon>Pseudomonadati</taxon>
        <taxon>Chlorobiota</taxon>
        <taxon>Chlorobiia</taxon>
        <taxon>Chlorobiales</taxon>
        <taxon>Chlorobiaceae</taxon>
        <taxon>Chlorobium/Pelodictyon group</taxon>
        <taxon>Chlorobium</taxon>
    </lineage>
</organism>
<dbReference type="EMBL" id="CP000492">
    <property type="protein sequence ID" value="ABL65141.1"/>
    <property type="molecule type" value="Genomic_DNA"/>
</dbReference>
<dbReference type="GO" id="GO:0022857">
    <property type="term" value="F:transmembrane transporter activity"/>
    <property type="evidence" value="ECO:0007669"/>
    <property type="project" value="TreeGrafter"/>
</dbReference>
<sequence>MNDRIIAQLINVSKYYGSGEGRVTALNHVNLSFFRGDIVVLVGLSGSGKSTLLHLLGCIDKQDEGNVIIDGIDTSSMSLEQLANLRLSKIGFVFQSFNLIPVLTAYENVELPLLFKDMDKKSIRQRVDEVLDEVGLHDRKHHYPREMSGGQQQRVAIARALVSKPALILADEPTANLDSKTGAGILDLLMSLNKKEHITIVVSSHDSVVLDRIKSVVHIRDGKIMVDETALHNHLA</sequence>
<evidence type="ECO:0000259" key="5">
    <source>
        <dbReference type="PROSITE" id="PS50893"/>
    </source>
</evidence>
<keyword evidence="3" id="KW-0067">ATP-binding</keyword>
<dbReference type="RefSeq" id="WP_011744967.1">
    <property type="nucleotide sequence ID" value="NC_008639.1"/>
</dbReference>
<dbReference type="OrthoDB" id="9802264at2"/>
<evidence type="ECO:0000256" key="2">
    <source>
        <dbReference type="ARBA" id="ARBA00022741"/>
    </source>
</evidence>
<evidence type="ECO:0000256" key="1">
    <source>
        <dbReference type="ARBA" id="ARBA00022448"/>
    </source>
</evidence>
<evidence type="ECO:0000313" key="7">
    <source>
        <dbReference type="Proteomes" id="UP000008701"/>
    </source>
</evidence>
<dbReference type="InterPro" id="IPR015854">
    <property type="entry name" value="ABC_transpr_LolD-like"/>
</dbReference>
<dbReference type="PROSITE" id="PS00211">
    <property type="entry name" value="ABC_TRANSPORTER_1"/>
    <property type="match status" value="1"/>
</dbReference>